<dbReference type="PANTHER" id="PTHR40078:SF1">
    <property type="entry name" value="INTEGRAL MEMBRANE PROTEIN"/>
    <property type="match status" value="1"/>
</dbReference>
<keyword evidence="1" id="KW-0812">Transmembrane</keyword>
<evidence type="ECO:0000313" key="3">
    <source>
        <dbReference type="Proteomes" id="UP001500503"/>
    </source>
</evidence>
<name>A0ABP8Q4D3_9ACTN</name>
<feature type="transmembrane region" description="Helical" evidence="1">
    <location>
        <begin position="80"/>
        <end position="98"/>
    </location>
</feature>
<feature type="transmembrane region" description="Helical" evidence="1">
    <location>
        <begin position="104"/>
        <end position="123"/>
    </location>
</feature>
<organism evidence="2 3">
    <name type="scientific">Actinoallomurus oryzae</name>
    <dbReference type="NCBI Taxonomy" id="502180"/>
    <lineage>
        <taxon>Bacteria</taxon>
        <taxon>Bacillati</taxon>
        <taxon>Actinomycetota</taxon>
        <taxon>Actinomycetes</taxon>
        <taxon>Streptosporangiales</taxon>
        <taxon>Thermomonosporaceae</taxon>
        <taxon>Actinoallomurus</taxon>
    </lineage>
</organism>
<gene>
    <name evidence="2" type="ORF">GCM10023191_038490</name>
</gene>
<accession>A0ABP8Q4D3</accession>
<feature type="transmembrane region" description="Helical" evidence="1">
    <location>
        <begin position="53"/>
        <end position="73"/>
    </location>
</feature>
<sequence>MARRDSAELNIVVRLSMVVVGLALNGVGIGALIQAGLGLGAWDVLHQGLSDHTGLSFGVVVILVTVAALIPWWPLRERPGVGTILNVFIAGIVIDWVLDWTSSAHALWLRISLMIAGVAIFALGQGMYLAPRLGAGAREGLMTGINRKFGISIRLSRFLIEASVLVLGIILGGSIGLGTVVFTVAIGPSVQLAMRICGYRERTTGDEVTGPVAAGAPGR</sequence>
<feature type="transmembrane region" description="Helical" evidence="1">
    <location>
        <begin position="158"/>
        <end position="186"/>
    </location>
</feature>
<reference evidence="3" key="1">
    <citation type="journal article" date="2019" name="Int. J. Syst. Evol. Microbiol.">
        <title>The Global Catalogue of Microorganisms (GCM) 10K type strain sequencing project: providing services to taxonomists for standard genome sequencing and annotation.</title>
        <authorList>
            <consortium name="The Broad Institute Genomics Platform"/>
            <consortium name="The Broad Institute Genome Sequencing Center for Infectious Disease"/>
            <person name="Wu L."/>
            <person name="Ma J."/>
        </authorList>
    </citation>
    <scope>NUCLEOTIDE SEQUENCE [LARGE SCALE GENOMIC DNA]</scope>
    <source>
        <strain evidence="3">JCM 17933</strain>
    </source>
</reference>
<dbReference type="Proteomes" id="UP001500503">
    <property type="component" value="Unassembled WGS sequence"/>
</dbReference>
<evidence type="ECO:0000313" key="2">
    <source>
        <dbReference type="EMBL" id="GAA4496449.1"/>
    </source>
</evidence>
<protein>
    <submittedName>
        <fullName evidence="2">Membrane protein</fullName>
    </submittedName>
</protein>
<keyword evidence="1" id="KW-1133">Transmembrane helix</keyword>
<comment type="caution">
    <text evidence="2">The sequence shown here is derived from an EMBL/GenBank/DDBJ whole genome shotgun (WGS) entry which is preliminary data.</text>
</comment>
<proteinExistence type="predicted"/>
<dbReference type="RefSeq" id="WP_345465461.1">
    <property type="nucleotide sequence ID" value="NZ_BAABHF010000022.1"/>
</dbReference>
<keyword evidence="3" id="KW-1185">Reference proteome</keyword>
<dbReference type="InterPro" id="IPR038750">
    <property type="entry name" value="YczE/YyaS-like"/>
</dbReference>
<feature type="transmembrane region" description="Helical" evidence="1">
    <location>
        <begin position="12"/>
        <end position="33"/>
    </location>
</feature>
<evidence type="ECO:0000256" key="1">
    <source>
        <dbReference type="SAM" id="Phobius"/>
    </source>
</evidence>
<dbReference type="Pfam" id="PF19700">
    <property type="entry name" value="DUF6198"/>
    <property type="match status" value="1"/>
</dbReference>
<keyword evidence="1" id="KW-0472">Membrane</keyword>
<dbReference type="PANTHER" id="PTHR40078">
    <property type="entry name" value="INTEGRAL MEMBRANE PROTEIN-RELATED"/>
    <property type="match status" value="1"/>
</dbReference>
<dbReference type="EMBL" id="BAABHF010000022">
    <property type="protein sequence ID" value="GAA4496449.1"/>
    <property type="molecule type" value="Genomic_DNA"/>
</dbReference>